<proteinExistence type="predicted"/>
<keyword evidence="6" id="KW-0325">Glycoprotein</keyword>
<dbReference type="GO" id="GO:0005886">
    <property type="term" value="C:plasma membrane"/>
    <property type="evidence" value="ECO:0007669"/>
    <property type="project" value="UniProtKB-SubCell"/>
</dbReference>
<dbReference type="Pfam" id="PF20238">
    <property type="entry name" value="BIM1-like_dom"/>
    <property type="match status" value="1"/>
</dbReference>
<organism evidence="12 13">
    <name type="scientific">Vanrija pseudolonga</name>
    <dbReference type="NCBI Taxonomy" id="143232"/>
    <lineage>
        <taxon>Eukaryota</taxon>
        <taxon>Fungi</taxon>
        <taxon>Dikarya</taxon>
        <taxon>Basidiomycota</taxon>
        <taxon>Agaricomycotina</taxon>
        <taxon>Tremellomycetes</taxon>
        <taxon>Trichosporonales</taxon>
        <taxon>Trichosporonaceae</taxon>
        <taxon>Vanrija</taxon>
    </lineage>
</organism>
<evidence type="ECO:0000256" key="2">
    <source>
        <dbReference type="ARBA" id="ARBA00022475"/>
    </source>
</evidence>
<accession>A0AAF0YE57</accession>
<dbReference type="PANTHER" id="PTHR34992">
    <property type="entry name" value="HYPHAL ANASTAMOSIS-7 PROTEIN"/>
    <property type="match status" value="1"/>
</dbReference>
<evidence type="ECO:0000256" key="8">
    <source>
        <dbReference type="SAM" id="MobiDB-lite"/>
    </source>
</evidence>
<feature type="chain" id="PRO_5042172783" description="Copper acquisition factor BIM1-like domain-containing protein" evidence="10">
    <location>
        <begin position="19"/>
        <end position="294"/>
    </location>
</feature>
<evidence type="ECO:0000313" key="12">
    <source>
        <dbReference type="EMBL" id="WOO83181.1"/>
    </source>
</evidence>
<dbReference type="GeneID" id="87809877"/>
<dbReference type="CDD" id="cd21176">
    <property type="entry name" value="LPMO_auxiliary-like"/>
    <property type="match status" value="1"/>
</dbReference>
<keyword evidence="5 9" id="KW-0472">Membrane</keyword>
<evidence type="ECO:0000256" key="4">
    <source>
        <dbReference type="ARBA" id="ARBA00022729"/>
    </source>
</evidence>
<keyword evidence="9" id="KW-0812">Transmembrane</keyword>
<name>A0AAF0YE57_9TREE</name>
<comment type="subcellular location">
    <subcellularLocation>
        <location evidence="1">Cell membrane</location>
        <topology evidence="1">Lipid-anchor</topology>
        <topology evidence="1">GPI-anchor</topology>
    </subcellularLocation>
</comment>
<keyword evidence="2" id="KW-1003">Cell membrane</keyword>
<sequence length="294" mass="30201">MLFQTLATLAAGASVASAVAIEPRASIMDFDGKGSPVSFAFPASRGFIASKAKEAPCGGVPVGKRTPFPLSGGDVALSQKTNIDNLNILYTKDSDPTRFHAFSSYTQTITNIGAGHFCTKGPDFGQMGFKAGDDATLLLIYQLDGEKGYNYHCADVSLVETAGFKAQSEYVCGNYTSTLNVASSDDSMKLNAFEVGTQGTNPHKDDPNINTSSNVNGGSSSGGASASSSSTSKDGLSAAAGGGIGAGVTLAAVAAVLAALYAVGRVHFGKRDPLALRNTQSQTSSTQDLKEVRV</sequence>
<dbReference type="InterPro" id="IPR046936">
    <property type="entry name" value="BIM1-like"/>
</dbReference>
<evidence type="ECO:0000256" key="3">
    <source>
        <dbReference type="ARBA" id="ARBA00022622"/>
    </source>
</evidence>
<keyword evidence="4 10" id="KW-0732">Signal</keyword>
<keyword evidence="13" id="KW-1185">Reference proteome</keyword>
<dbReference type="EMBL" id="CP086718">
    <property type="protein sequence ID" value="WOO83181.1"/>
    <property type="molecule type" value="Genomic_DNA"/>
</dbReference>
<protein>
    <recommendedName>
        <fullName evidence="11">Copper acquisition factor BIM1-like domain-containing protein</fullName>
    </recommendedName>
</protein>
<feature type="region of interest" description="Disordered" evidence="8">
    <location>
        <begin position="196"/>
        <end position="232"/>
    </location>
</feature>
<gene>
    <name evidence="12" type="ORF">LOC62_05G006701</name>
</gene>
<feature type="transmembrane region" description="Helical" evidence="9">
    <location>
        <begin position="238"/>
        <end position="263"/>
    </location>
</feature>
<reference evidence="12" key="1">
    <citation type="submission" date="2023-10" db="EMBL/GenBank/DDBJ databases">
        <authorList>
            <person name="Noh H."/>
        </authorList>
    </citation>
    <scope>NUCLEOTIDE SEQUENCE</scope>
    <source>
        <strain evidence="12">DUCC4014</strain>
    </source>
</reference>
<evidence type="ECO:0000256" key="10">
    <source>
        <dbReference type="SAM" id="SignalP"/>
    </source>
</evidence>
<dbReference type="PANTHER" id="PTHR34992:SF5">
    <property type="entry name" value="ANCHORED PROTEIN, PUTATIVE (AFU_ORTHOLOGUE AFUA_6G02800)-RELATED"/>
    <property type="match status" value="1"/>
</dbReference>
<dbReference type="InterPro" id="IPR046530">
    <property type="entry name" value="BIM1-like_dom"/>
</dbReference>
<evidence type="ECO:0000256" key="5">
    <source>
        <dbReference type="ARBA" id="ARBA00023136"/>
    </source>
</evidence>
<evidence type="ECO:0000256" key="9">
    <source>
        <dbReference type="SAM" id="Phobius"/>
    </source>
</evidence>
<evidence type="ECO:0000313" key="13">
    <source>
        <dbReference type="Proteomes" id="UP000827549"/>
    </source>
</evidence>
<feature type="signal peptide" evidence="10">
    <location>
        <begin position="1"/>
        <end position="18"/>
    </location>
</feature>
<keyword evidence="9" id="KW-1133">Transmembrane helix</keyword>
<dbReference type="AlphaFoldDB" id="A0AAF0YE57"/>
<feature type="compositionally biased region" description="Low complexity" evidence="8">
    <location>
        <begin position="211"/>
        <end position="232"/>
    </location>
</feature>
<evidence type="ECO:0000256" key="1">
    <source>
        <dbReference type="ARBA" id="ARBA00004609"/>
    </source>
</evidence>
<feature type="domain" description="Copper acquisition factor BIM1-like" evidence="11">
    <location>
        <begin position="36"/>
        <end position="176"/>
    </location>
</feature>
<dbReference type="RefSeq" id="XP_062629207.1">
    <property type="nucleotide sequence ID" value="XM_062773223.1"/>
</dbReference>
<keyword evidence="3" id="KW-0336">GPI-anchor</keyword>
<evidence type="ECO:0000256" key="7">
    <source>
        <dbReference type="ARBA" id="ARBA00023288"/>
    </source>
</evidence>
<evidence type="ECO:0000259" key="11">
    <source>
        <dbReference type="Pfam" id="PF20238"/>
    </source>
</evidence>
<keyword evidence="7" id="KW-0449">Lipoprotein</keyword>
<dbReference type="GO" id="GO:0098552">
    <property type="term" value="C:side of membrane"/>
    <property type="evidence" value="ECO:0007669"/>
    <property type="project" value="UniProtKB-KW"/>
</dbReference>
<evidence type="ECO:0000256" key="6">
    <source>
        <dbReference type="ARBA" id="ARBA00023180"/>
    </source>
</evidence>
<dbReference type="Proteomes" id="UP000827549">
    <property type="component" value="Chromosome 5"/>
</dbReference>